<name>A0ACB9BMR3_CICIN</name>
<protein>
    <submittedName>
        <fullName evidence="1">Uncharacterized protein</fullName>
    </submittedName>
</protein>
<proteinExistence type="predicted"/>
<organism evidence="1 2">
    <name type="scientific">Cichorium intybus</name>
    <name type="common">Chicory</name>
    <dbReference type="NCBI Taxonomy" id="13427"/>
    <lineage>
        <taxon>Eukaryota</taxon>
        <taxon>Viridiplantae</taxon>
        <taxon>Streptophyta</taxon>
        <taxon>Embryophyta</taxon>
        <taxon>Tracheophyta</taxon>
        <taxon>Spermatophyta</taxon>
        <taxon>Magnoliopsida</taxon>
        <taxon>eudicotyledons</taxon>
        <taxon>Gunneridae</taxon>
        <taxon>Pentapetalae</taxon>
        <taxon>asterids</taxon>
        <taxon>campanulids</taxon>
        <taxon>Asterales</taxon>
        <taxon>Asteraceae</taxon>
        <taxon>Cichorioideae</taxon>
        <taxon>Cichorieae</taxon>
        <taxon>Cichoriinae</taxon>
        <taxon>Cichorium</taxon>
    </lineage>
</organism>
<dbReference type="EMBL" id="CM042014">
    <property type="protein sequence ID" value="KAI3723306.1"/>
    <property type="molecule type" value="Genomic_DNA"/>
</dbReference>
<reference evidence="1 2" key="2">
    <citation type="journal article" date="2022" name="Mol. Ecol. Resour.">
        <title>The genomes of chicory, endive, great burdock and yacon provide insights into Asteraceae paleo-polyploidization history and plant inulin production.</title>
        <authorList>
            <person name="Fan W."/>
            <person name="Wang S."/>
            <person name="Wang H."/>
            <person name="Wang A."/>
            <person name="Jiang F."/>
            <person name="Liu H."/>
            <person name="Zhao H."/>
            <person name="Xu D."/>
            <person name="Zhang Y."/>
        </authorList>
    </citation>
    <scope>NUCLEOTIDE SEQUENCE [LARGE SCALE GENOMIC DNA]</scope>
    <source>
        <strain evidence="2">cv. Punajuju</strain>
        <tissue evidence="1">Leaves</tissue>
    </source>
</reference>
<accession>A0ACB9BMR3</accession>
<comment type="caution">
    <text evidence="1">The sequence shown here is derived from an EMBL/GenBank/DDBJ whole genome shotgun (WGS) entry which is preliminary data.</text>
</comment>
<evidence type="ECO:0000313" key="1">
    <source>
        <dbReference type="EMBL" id="KAI3723306.1"/>
    </source>
</evidence>
<keyword evidence="2" id="KW-1185">Reference proteome</keyword>
<sequence>MVESEEESVVFPVILYDGERETDVGSIKIHHTLDFKKFQMMLKETIGISYNNLTTYLVDSDKSKLPSERRKILITGKVNFSVLIRETNCYFLVVLKRSRRDRRRKVNKHGGLEYLFAPSVSPEYLMYLRRNQLDLIDEQILSGYGSYDRFHDLQIKRDNYINLNPALNWNQVIYPPLNVGFPRGEEAFSGGKSRALCKDCAKAEKQGKKSPFHFCVYDDVVEGGFRSPVGPISRPR</sequence>
<dbReference type="Proteomes" id="UP001055811">
    <property type="component" value="Linkage Group LG06"/>
</dbReference>
<reference evidence="2" key="1">
    <citation type="journal article" date="2022" name="Mol. Ecol. Resour.">
        <title>The genomes of chicory, endive, great burdock and yacon provide insights into Asteraceae palaeo-polyploidization history and plant inulin production.</title>
        <authorList>
            <person name="Fan W."/>
            <person name="Wang S."/>
            <person name="Wang H."/>
            <person name="Wang A."/>
            <person name="Jiang F."/>
            <person name="Liu H."/>
            <person name="Zhao H."/>
            <person name="Xu D."/>
            <person name="Zhang Y."/>
        </authorList>
    </citation>
    <scope>NUCLEOTIDE SEQUENCE [LARGE SCALE GENOMIC DNA]</scope>
    <source>
        <strain evidence="2">cv. Punajuju</strain>
    </source>
</reference>
<gene>
    <name evidence="1" type="ORF">L2E82_34787</name>
</gene>
<evidence type="ECO:0000313" key="2">
    <source>
        <dbReference type="Proteomes" id="UP001055811"/>
    </source>
</evidence>